<organism evidence="1 2">
    <name type="scientific">Georgenia soli</name>
    <dbReference type="NCBI Taxonomy" id="638953"/>
    <lineage>
        <taxon>Bacteria</taxon>
        <taxon>Bacillati</taxon>
        <taxon>Actinomycetota</taxon>
        <taxon>Actinomycetes</taxon>
        <taxon>Micrococcales</taxon>
        <taxon>Bogoriellaceae</taxon>
        <taxon>Georgenia</taxon>
    </lineage>
</organism>
<keyword evidence="2" id="KW-1185">Reference proteome</keyword>
<evidence type="ECO:0000313" key="2">
    <source>
        <dbReference type="Proteomes" id="UP000222106"/>
    </source>
</evidence>
<proteinExistence type="predicted"/>
<dbReference type="SUPFAM" id="SSF54593">
    <property type="entry name" value="Glyoxalase/Bleomycin resistance protein/Dihydroxybiphenyl dioxygenase"/>
    <property type="match status" value="1"/>
</dbReference>
<dbReference type="OrthoDB" id="3296095at2"/>
<name>A0A2A9EMF2_9MICO</name>
<reference evidence="1 2" key="1">
    <citation type="submission" date="2017-10" db="EMBL/GenBank/DDBJ databases">
        <title>Sequencing the genomes of 1000 actinobacteria strains.</title>
        <authorList>
            <person name="Klenk H.-P."/>
        </authorList>
    </citation>
    <scope>NUCLEOTIDE SEQUENCE [LARGE SCALE GENOMIC DNA]</scope>
    <source>
        <strain evidence="1 2">DSM 21838</strain>
    </source>
</reference>
<dbReference type="AlphaFoldDB" id="A0A2A9EMF2"/>
<dbReference type="InterPro" id="IPR029068">
    <property type="entry name" value="Glyas_Bleomycin-R_OHBP_Dase"/>
</dbReference>
<evidence type="ECO:0008006" key="3">
    <source>
        <dbReference type="Google" id="ProtNLM"/>
    </source>
</evidence>
<sequence length="255" mass="26729">MTAWTGPTPTVRPIQFVTDLPTWRRFYTDLGLVGTGEDADGWTVLAAPSGRVALHAAARGGPLEGRTKLGLEVDDLGAYRDAVEAAGLPARPVTLGHGSALEVRVPGIGSVVVDRRQTPAGAAPVTPAVLSVVGLVHTEAVLEGAAAASRLGFRRRITSDGGGWADLVGHGILGLHAGEATTVDGTTACEISLEVGDLAPLLGKVTESGLQAHLIDEAYGRTLRVTMPDGSELWVNETQRDLYGYHVEEETQETR</sequence>
<evidence type="ECO:0000313" key="1">
    <source>
        <dbReference type="EMBL" id="PFG39983.1"/>
    </source>
</evidence>
<accession>A0A2A9EMF2</accession>
<dbReference type="RefSeq" id="WP_098483985.1">
    <property type="nucleotide sequence ID" value="NZ_PDJI01000004.1"/>
</dbReference>
<comment type="caution">
    <text evidence="1">The sequence shown here is derived from an EMBL/GenBank/DDBJ whole genome shotgun (WGS) entry which is preliminary data.</text>
</comment>
<dbReference type="EMBL" id="PDJI01000004">
    <property type="protein sequence ID" value="PFG39983.1"/>
    <property type="molecule type" value="Genomic_DNA"/>
</dbReference>
<dbReference type="Gene3D" id="3.10.180.10">
    <property type="entry name" value="2,3-Dihydroxybiphenyl 1,2-Dioxygenase, domain 1"/>
    <property type="match status" value="1"/>
</dbReference>
<dbReference type="Proteomes" id="UP000222106">
    <property type="component" value="Unassembled WGS sequence"/>
</dbReference>
<protein>
    <recommendedName>
        <fullName evidence="3">VOC domain-containing protein</fullName>
    </recommendedName>
</protein>
<gene>
    <name evidence="1" type="ORF">ATJ97_2503</name>
</gene>